<feature type="transmembrane region" description="Helical" evidence="1">
    <location>
        <begin position="101"/>
        <end position="118"/>
    </location>
</feature>
<dbReference type="VEuPathDB" id="VectorBase:GPPI018404"/>
<reference evidence="3" key="1">
    <citation type="submission" date="2015-01" db="EMBL/GenBank/DDBJ databases">
        <authorList>
            <person name="Aksoy S."/>
            <person name="Warren W."/>
            <person name="Wilson R.K."/>
        </authorList>
    </citation>
    <scope>NUCLEOTIDE SEQUENCE [LARGE SCALE GENOMIC DNA]</scope>
    <source>
        <strain evidence="3">IAEA</strain>
    </source>
</reference>
<organism evidence="2 3">
    <name type="scientific">Glossina palpalis gambiensis</name>
    <dbReference type="NCBI Taxonomy" id="67801"/>
    <lineage>
        <taxon>Eukaryota</taxon>
        <taxon>Metazoa</taxon>
        <taxon>Ecdysozoa</taxon>
        <taxon>Arthropoda</taxon>
        <taxon>Hexapoda</taxon>
        <taxon>Insecta</taxon>
        <taxon>Pterygota</taxon>
        <taxon>Neoptera</taxon>
        <taxon>Endopterygota</taxon>
        <taxon>Diptera</taxon>
        <taxon>Brachycera</taxon>
        <taxon>Muscomorpha</taxon>
        <taxon>Hippoboscoidea</taxon>
        <taxon>Glossinidae</taxon>
        <taxon>Glossina</taxon>
    </lineage>
</organism>
<evidence type="ECO:0000313" key="2">
    <source>
        <dbReference type="EnsemblMetazoa" id="GPPI018404-PA"/>
    </source>
</evidence>
<dbReference type="Proteomes" id="UP000092460">
    <property type="component" value="Unassembled WGS sequence"/>
</dbReference>
<sequence>MISLTSKVCSFHVMRRTLSYATIVSYELAGTDAIQISPTGKLLLPHNKKINNHNLNIEPLLFEGDFVLLKSTLCSGGRVDYLTKDALFACRRRQIYVRMQHFCFLLTIFTYEIFFIRIESYEIYPYACTHTQICGESQMCTYGEKGSHYETTTR</sequence>
<evidence type="ECO:0000313" key="3">
    <source>
        <dbReference type="Proteomes" id="UP000092460"/>
    </source>
</evidence>
<protein>
    <submittedName>
        <fullName evidence="2">Uncharacterized protein</fullName>
    </submittedName>
</protein>
<dbReference type="EnsemblMetazoa" id="GPPI018404-RA">
    <property type="protein sequence ID" value="GPPI018404-PA"/>
    <property type="gene ID" value="GPPI018404"/>
</dbReference>
<reference evidence="2" key="2">
    <citation type="submission" date="2020-05" db="UniProtKB">
        <authorList>
            <consortium name="EnsemblMetazoa"/>
        </authorList>
    </citation>
    <scope>IDENTIFICATION</scope>
    <source>
        <strain evidence="2">IAEA</strain>
    </source>
</reference>
<evidence type="ECO:0000256" key="1">
    <source>
        <dbReference type="SAM" id="Phobius"/>
    </source>
</evidence>
<name>A0A1B0B4B8_9MUSC</name>
<proteinExistence type="predicted"/>
<keyword evidence="1" id="KW-0812">Transmembrane</keyword>
<dbReference type="EMBL" id="JXJN01008249">
    <property type="status" value="NOT_ANNOTATED_CDS"/>
    <property type="molecule type" value="Genomic_DNA"/>
</dbReference>
<keyword evidence="1" id="KW-1133">Transmembrane helix</keyword>
<keyword evidence="1" id="KW-0472">Membrane</keyword>
<keyword evidence="3" id="KW-1185">Reference proteome</keyword>
<dbReference type="AlphaFoldDB" id="A0A1B0B4B8"/>
<accession>A0A1B0B4B8</accession>